<dbReference type="InterPro" id="IPR018772">
    <property type="entry name" value="Transcription_activator_HlyU"/>
</dbReference>
<gene>
    <name evidence="2" type="ORF">H2509_01410</name>
</gene>
<evidence type="ECO:0008006" key="4">
    <source>
        <dbReference type="Google" id="ProtNLM"/>
    </source>
</evidence>
<evidence type="ECO:0000256" key="1">
    <source>
        <dbReference type="SAM" id="MobiDB-lite"/>
    </source>
</evidence>
<keyword evidence="3" id="KW-1185">Reference proteome</keyword>
<dbReference type="EMBL" id="JACFXV010000029">
    <property type="protein sequence ID" value="MBA5775778.1"/>
    <property type="molecule type" value="Genomic_DNA"/>
</dbReference>
<comment type="caution">
    <text evidence="2">The sequence shown here is derived from an EMBL/GenBank/DDBJ whole genome shotgun (WGS) entry which is preliminary data.</text>
</comment>
<reference evidence="2 3" key="1">
    <citation type="submission" date="2020-07" db="EMBL/GenBank/DDBJ databases">
        <title>Stappia sp., F7233, whole genome shotgun sequencing project.</title>
        <authorList>
            <person name="Jiang S."/>
            <person name="Liu Z.W."/>
            <person name="Du Z.J."/>
        </authorList>
    </citation>
    <scope>NUCLEOTIDE SEQUENCE [LARGE SCALE GENOMIC DNA]</scope>
    <source>
        <strain evidence="2 3">F7233</strain>
    </source>
</reference>
<organism evidence="2 3">
    <name type="scientific">Stappia albiluteola</name>
    <dbReference type="NCBI Taxonomy" id="2758565"/>
    <lineage>
        <taxon>Bacteria</taxon>
        <taxon>Pseudomonadati</taxon>
        <taxon>Pseudomonadota</taxon>
        <taxon>Alphaproteobacteria</taxon>
        <taxon>Hyphomicrobiales</taxon>
        <taxon>Stappiaceae</taxon>
        <taxon>Stappia</taxon>
    </lineage>
</organism>
<evidence type="ECO:0000313" key="3">
    <source>
        <dbReference type="Proteomes" id="UP000541109"/>
    </source>
</evidence>
<dbReference type="Pfam" id="PF10115">
    <property type="entry name" value="HlyU"/>
    <property type="match status" value="1"/>
</dbReference>
<protein>
    <recommendedName>
        <fullName evidence="4">Transcriptional activator HlyU</fullName>
    </recommendedName>
</protein>
<sequence length="95" mass="10558">MGNWLSRLFGSGGEPSKGPDVPSVDHKGFTIRPTPRQADGQWQVVGVITKEIDGEVFEETFIRADKCGSSEEAVEITLRKGRQLIDEQGDRLFRP</sequence>
<proteinExistence type="predicted"/>
<accession>A0A839A9Q4</accession>
<feature type="region of interest" description="Disordered" evidence="1">
    <location>
        <begin position="1"/>
        <end position="36"/>
    </location>
</feature>
<name>A0A839A9Q4_9HYPH</name>
<dbReference type="Proteomes" id="UP000541109">
    <property type="component" value="Unassembled WGS sequence"/>
</dbReference>
<evidence type="ECO:0000313" key="2">
    <source>
        <dbReference type="EMBL" id="MBA5775778.1"/>
    </source>
</evidence>
<dbReference type="AlphaFoldDB" id="A0A839A9Q4"/>